<feature type="region of interest" description="Disordered" evidence="1">
    <location>
        <begin position="87"/>
        <end position="107"/>
    </location>
</feature>
<feature type="region of interest" description="Disordered" evidence="1">
    <location>
        <begin position="318"/>
        <end position="417"/>
    </location>
</feature>
<organism evidence="2 3">
    <name type="scientific">Gymnopilus junonius</name>
    <name type="common">Spectacular rustgill mushroom</name>
    <name type="synonym">Gymnopilus spectabilis subsp. junonius</name>
    <dbReference type="NCBI Taxonomy" id="109634"/>
    <lineage>
        <taxon>Eukaryota</taxon>
        <taxon>Fungi</taxon>
        <taxon>Dikarya</taxon>
        <taxon>Basidiomycota</taxon>
        <taxon>Agaricomycotina</taxon>
        <taxon>Agaricomycetes</taxon>
        <taxon>Agaricomycetidae</taxon>
        <taxon>Agaricales</taxon>
        <taxon>Agaricineae</taxon>
        <taxon>Hymenogastraceae</taxon>
        <taxon>Gymnopilus</taxon>
    </lineage>
</organism>
<dbReference type="Proteomes" id="UP000724874">
    <property type="component" value="Unassembled WGS sequence"/>
</dbReference>
<accession>A0A9P5NSA0</accession>
<reference evidence="2" key="1">
    <citation type="submission" date="2020-11" db="EMBL/GenBank/DDBJ databases">
        <authorList>
            <consortium name="DOE Joint Genome Institute"/>
            <person name="Ahrendt S."/>
            <person name="Riley R."/>
            <person name="Andreopoulos W."/>
            <person name="LaButti K."/>
            <person name="Pangilinan J."/>
            <person name="Ruiz-duenas F.J."/>
            <person name="Barrasa J.M."/>
            <person name="Sanchez-Garcia M."/>
            <person name="Camarero S."/>
            <person name="Miyauchi S."/>
            <person name="Serrano A."/>
            <person name="Linde D."/>
            <person name="Babiker R."/>
            <person name="Drula E."/>
            <person name="Ayuso-Fernandez I."/>
            <person name="Pacheco R."/>
            <person name="Padilla G."/>
            <person name="Ferreira P."/>
            <person name="Barriuso J."/>
            <person name="Kellner H."/>
            <person name="Castanera R."/>
            <person name="Alfaro M."/>
            <person name="Ramirez L."/>
            <person name="Pisabarro A.G."/>
            <person name="Kuo A."/>
            <person name="Tritt A."/>
            <person name="Lipzen A."/>
            <person name="He G."/>
            <person name="Yan M."/>
            <person name="Ng V."/>
            <person name="Cullen D."/>
            <person name="Martin F."/>
            <person name="Rosso M.-N."/>
            <person name="Henrissat B."/>
            <person name="Hibbett D."/>
            <person name="Martinez A.T."/>
            <person name="Grigoriev I.V."/>
        </authorList>
    </citation>
    <scope>NUCLEOTIDE SEQUENCE</scope>
    <source>
        <strain evidence="2">AH 44721</strain>
    </source>
</reference>
<dbReference type="AlphaFoldDB" id="A0A9P5NSA0"/>
<name>A0A9P5NSA0_GYMJU</name>
<feature type="compositionally biased region" description="Polar residues" evidence="1">
    <location>
        <begin position="87"/>
        <end position="98"/>
    </location>
</feature>
<feature type="region of interest" description="Disordered" evidence="1">
    <location>
        <begin position="187"/>
        <end position="208"/>
    </location>
</feature>
<dbReference type="OrthoDB" id="4080456at2759"/>
<evidence type="ECO:0000313" key="3">
    <source>
        <dbReference type="Proteomes" id="UP000724874"/>
    </source>
</evidence>
<evidence type="ECO:0000256" key="1">
    <source>
        <dbReference type="SAM" id="MobiDB-lite"/>
    </source>
</evidence>
<evidence type="ECO:0000313" key="2">
    <source>
        <dbReference type="EMBL" id="KAF8903522.1"/>
    </source>
</evidence>
<gene>
    <name evidence="2" type="ORF">CPB84DRAFT_1746227</name>
</gene>
<keyword evidence="3" id="KW-1185">Reference proteome</keyword>
<feature type="compositionally biased region" description="Basic residues" evidence="1">
    <location>
        <begin position="190"/>
        <end position="208"/>
    </location>
</feature>
<comment type="caution">
    <text evidence="2">The sequence shown here is derived from an EMBL/GenBank/DDBJ whole genome shotgun (WGS) entry which is preliminary data.</text>
</comment>
<dbReference type="EMBL" id="JADNYJ010000030">
    <property type="protein sequence ID" value="KAF8903522.1"/>
    <property type="molecule type" value="Genomic_DNA"/>
</dbReference>
<feature type="compositionally biased region" description="Polar residues" evidence="1">
    <location>
        <begin position="357"/>
        <end position="367"/>
    </location>
</feature>
<sequence length="438" mass="48810">MDKTAARTTLFDSLEKEFCPTLDSSLIAALLVEIESDISGDAVTPTQDQVEFLRTTLRELSLQAEESQQSELSDVQLTSQFEETISSWTTPDNGFETNGTGSSLSSISSLQSFGSPLGFLQAALPDIPTRTLAQALEDAGEDVDMWDIIANILTEESIREMEIREMEEREEEEEYLKGIEITGDWETVDKRKKTPGKAPKKKAQPRPKKVALADIRQQHHVIQPSLRKNGTSGAADPWTQIASLSDHLATLLSPHPPSVFPVLFSFSSIRHIERTSQMNMLQFYINLLDVIMPEYEDSDVEQRARLISDIELSVLVTEGKGDESSGPRLYHLQPPEPSKPTKGSPIKQVKQKPPASPTTRNKPSPYQWQIVPQRKHPDRGPHPLAPYIPAYSKDVNGMKTPRSNGKGTKAAGNGDASGLHFYSVEFRRRMTETMRQEG</sequence>
<protein>
    <submittedName>
        <fullName evidence="2">Uncharacterized protein</fullName>
    </submittedName>
</protein>
<proteinExistence type="predicted"/>